<keyword evidence="3" id="KW-0328">Glycosyltransferase</keyword>
<evidence type="ECO:0000259" key="10">
    <source>
        <dbReference type="PROSITE" id="PS51471"/>
    </source>
</evidence>
<gene>
    <name evidence="11" type="ORF">ACFPP9_09250</name>
</gene>
<evidence type="ECO:0000256" key="3">
    <source>
        <dbReference type="ARBA" id="ARBA00022676"/>
    </source>
</evidence>
<keyword evidence="6" id="KW-0847">Vitamin C</keyword>
<dbReference type="RefSeq" id="WP_266341832.1">
    <property type="nucleotide sequence ID" value="NZ_JAPKNH010000001.1"/>
</dbReference>
<name>A0ABW0PUD3_9HYPH</name>
<evidence type="ECO:0000313" key="11">
    <source>
        <dbReference type="EMBL" id="MFC5515953.1"/>
    </source>
</evidence>
<protein>
    <submittedName>
        <fullName evidence="11">2OG-Fe(II) oxygenase</fullName>
    </submittedName>
</protein>
<dbReference type="Pfam" id="PF25342">
    <property type="entry name" value="GT_PLOD"/>
    <property type="match status" value="1"/>
</dbReference>
<dbReference type="PANTHER" id="PTHR10730:SF53">
    <property type="entry name" value="GLYCOSYLTRANSFERASE 25 FAMILY MEMBER"/>
    <property type="match status" value="1"/>
</dbReference>
<keyword evidence="5" id="KW-0479">Metal-binding</keyword>
<evidence type="ECO:0000256" key="7">
    <source>
        <dbReference type="ARBA" id="ARBA00022964"/>
    </source>
</evidence>
<keyword evidence="9" id="KW-0408">Iron</keyword>
<accession>A0ABW0PUD3</accession>
<dbReference type="PROSITE" id="PS51471">
    <property type="entry name" value="FE2OG_OXY"/>
    <property type="match status" value="1"/>
</dbReference>
<dbReference type="Pfam" id="PF13640">
    <property type="entry name" value="2OG-FeII_Oxy_3"/>
    <property type="match status" value="1"/>
</dbReference>
<proteinExistence type="inferred from homology"/>
<evidence type="ECO:0000256" key="6">
    <source>
        <dbReference type="ARBA" id="ARBA00022896"/>
    </source>
</evidence>
<dbReference type="PANTHER" id="PTHR10730">
    <property type="entry name" value="PROCOLLAGEN-LYSINE,2-OXOGLUTARATE 5-DIOXYGENASE/GLYCOSYLTRANSFERASE 25 FAMILY MEMBER"/>
    <property type="match status" value="1"/>
</dbReference>
<dbReference type="Proteomes" id="UP001596150">
    <property type="component" value="Unassembled WGS sequence"/>
</dbReference>
<evidence type="ECO:0000256" key="9">
    <source>
        <dbReference type="ARBA" id="ARBA00023004"/>
    </source>
</evidence>
<comment type="similarity">
    <text evidence="2">Belongs to the glycosyltransferase 25 family.</text>
</comment>
<keyword evidence="7" id="KW-0223">Dioxygenase</keyword>
<dbReference type="CDD" id="cd22997">
    <property type="entry name" value="GT_LH"/>
    <property type="match status" value="1"/>
</dbReference>
<comment type="caution">
    <text evidence="11">The sequence shown here is derived from an EMBL/GenBank/DDBJ whole genome shotgun (WGS) entry which is preliminary data.</text>
</comment>
<dbReference type="EMBL" id="JBHSML010000003">
    <property type="protein sequence ID" value="MFC5515953.1"/>
    <property type="molecule type" value="Genomic_DNA"/>
</dbReference>
<keyword evidence="12" id="KW-1185">Reference proteome</keyword>
<evidence type="ECO:0000256" key="1">
    <source>
        <dbReference type="ARBA" id="ARBA00001961"/>
    </source>
</evidence>
<keyword evidence="8" id="KW-0560">Oxidoreductase</keyword>
<evidence type="ECO:0000256" key="4">
    <source>
        <dbReference type="ARBA" id="ARBA00022679"/>
    </source>
</evidence>
<sequence>MDLNFHVVTVATDVSRAGILIESSRKFEVPVLNLGSNVPWRAGQAGGLKINLLKRFLSGLDDANIVLFVDGYDTLVNAPLDEIAERFFEAEVDILFAAQRQWRSEKDLSGHFPETKSGDRYLNGGAYVGLAASLREFLSAPLADDDDDQTYLSEAYLRHSQGGSDIQVALDTEARLFQSVSAASSDITITEEKQILNTTVDRRPLILHGGGDKADKRRFTNLGASLGISRKQIQFTGTNGAFDVVGPEIILTDFLDPAECRKLIAMAEDYGEWKSMYGDKFPAQELRLRTLDINLFNKLEVHFANDLNKIIEKYWWPMRMICLRDAFIIKYSPDTQASLSCHTDASMVSGIVKLNDDYEGGDTWFHRQQYSTKYAPVGKMVLWPGQVTHGHEGREVTAGTKYSLVIWTSRTRNDLNY</sequence>
<dbReference type="InterPro" id="IPR044862">
    <property type="entry name" value="Pro_4_hyd_alph_FE2OG_OXY"/>
</dbReference>
<dbReference type="InterPro" id="IPR006620">
    <property type="entry name" value="Pro_4_hyd_alph"/>
</dbReference>
<dbReference type="InterPro" id="IPR005123">
    <property type="entry name" value="Oxoglu/Fe-dep_dioxygenase_dom"/>
</dbReference>
<organism evidence="11 12">
    <name type="scientific">Kaistia terrae</name>
    <dbReference type="NCBI Taxonomy" id="537017"/>
    <lineage>
        <taxon>Bacteria</taxon>
        <taxon>Pseudomonadati</taxon>
        <taxon>Pseudomonadota</taxon>
        <taxon>Alphaproteobacteria</taxon>
        <taxon>Hyphomicrobiales</taxon>
        <taxon>Kaistiaceae</taxon>
        <taxon>Kaistia</taxon>
    </lineage>
</organism>
<comment type="cofactor">
    <cofactor evidence="1">
        <name>L-ascorbate</name>
        <dbReference type="ChEBI" id="CHEBI:38290"/>
    </cofactor>
</comment>
<reference evidence="12" key="1">
    <citation type="journal article" date="2019" name="Int. J. Syst. Evol. Microbiol.">
        <title>The Global Catalogue of Microorganisms (GCM) 10K type strain sequencing project: providing services to taxonomists for standard genome sequencing and annotation.</title>
        <authorList>
            <consortium name="The Broad Institute Genomics Platform"/>
            <consortium name="The Broad Institute Genome Sequencing Center for Infectious Disease"/>
            <person name="Wu L."/>
            <person name="Ma J."/>
        </authorList>
    </citation>
    <scope>NUCLEOTIDE SEQUENCE [LARGE SCALE GENOMIC DNA]</scope>
    <source>
        <strain evidence="12">KACC 12633</strain>
    </source>
</reference>
<dbReference type="InterPro" id="IPR050757">
    <property type="entry name" value="Collagen_mod_GT25"/>
</dbReference>
<evidence type="ECO:0000256" key="2">
    <source>
        <dbReference type="ARBA" id="ARBA00006721"/>
    </source>
</evidence>
<keyword evidence="4" id="KW-0808">Transferase</keyword>
<evidence type="ECO:0000256" key="5">
    <source>
        <dbReference type="ARBA" id="ARBA00022723"/>
    </source>
</evidence>
<dbReference type="InterPro" id="IPR057589">
    <property type="entry name" value="GT_PLOD"/>
</dbReference>
<evidence type="ECO:0000256" key="8">
    <source>
        <dbReference type="ARBA" id="ARBA00023002"/>
    </source>
</evidence>
<feature type="domain" description="Fe2OG dioxygenase" evidence="10">
    <location>
        <begin position="322"/>
        <end position="410"/>
    </location>
</feature>
<evidence type="ECO:0000313" key="12">
    <source>
        <dbReference type="Proteomes" id="UP001596150"/>
    </source>
</evidence>
<dbReference type="Gene3D" id="2.60.120.620">
    <property type="entry name" value="q2cbj1_9rhob like domain"/>
    <property type="match status" value="1"/>
</dbReference>
<dbReference type="SMART" id="SM00702">
    <property type="entry name" value="P4Hc"/>
    <property type="match status" value="1"/>
</dbReference>